<dbReference type="SMART" id="SM00347">
    <property type="entry name" value="HTH_MARR"/>
    <property type="match status" value="1"/>
</dbReference>
<dbReference type="Gene3D" id="1.10.10.10">
    <property type="entry name" value="Winged helix-like DNA-binding domain superfamily/Winged helix DNA-binding domain"/>
    <property type="match status" value="1"/>
</dbReference>
<evidence type="ECO:0000313" key="3">
    <source>
        <dbReference type="EMBL" id="MFE9171103.1"/>
    </source>
</evidence>
<gene>
    <name evidence="3" type="ORF">ACFYNZ_16520</name>
</gene>
<name>A0ABW6KX60_9ACTN</name>
<sequence length="166" mass="18065">MPRTAQRSSTGAPPTPSDRTSDSESESESALDRNLVFLLIRAGARGAANDTKVLAKHGLKVRQYAVLTTACTRPRTQKELSDFLVLNPSQVVTLVDELEDLGLVKREAAVGDRRAKLVVATARGRKLFDVARIDVGDVHDSLLGHLSPAQREEFLTVLRRLALPNG</sequence>
<feature type="region of interest" description="Disordered" evidence="1">
    <location>
        <begin position="1"/>
        <end position="28"/>
    </location>
</feature>
<dbReference type="InterPro" id="IPR000835">
    <property type="entry name" value="HTH_MarR-typ"/>
</dbReference>
<feature type="compositionally biased region" description="Polar residues" evidence="1">
    <location>
        <begin position="1"/>
        <end position="12"/>
    </location>
</feature>
<dbReference type="EMBL" id="JBIAFJ010000013">
    <property type="protein sequence ID" value="MFE9171103.1"/>
    <property type="molecule type" value="Genomic_DNA"/>
</dbReference>
<dbReference type="RefSeq" id="WP_073950019.1">
    <property type="nucleotide sequence ID" value="NZ_JBIAFJ010000013.1"/>
</dbReference>
<dbReference type="Pfam" id="PF12802">
    <property type="entry name" value="MarR_2"/>
    <property type="match status" value="1"/>
</dbReference>
<dbReference type="PROSITE" id="PS50995">
    <property type="entry name" value="HTH_MARR_2"/>
    <property type="match status" value="1"/>
</dbReference>
<proteinExistence type="predicted"/>
<evidence type="ECO:0000313" key="4">
    <source>
        <dbReference type="Proteomes" id="UP001601197"/>
    </source>
</evidence>
<dbReference type="InterPro" id="IPR039422">
    <property type="entry name" value="MarR/SlyA-like"/>
</dbReference>
<dbReference type="InterPro" id="IPR036390">
    <property type="entry name" value="WH_DNA-bd_sf"/>
</dbReference>
<reference evidence="3 4" key="1">
    <citation type="submission" date="2024-10" db="EMBL/GenBank/DDBJ databases">
        <title>The Natural Products Discovery Center: Release of the First 8490 Sequenced Strains for Exploring Actinobacteria Biosynthetic Diversity.</title>
        <authorList>
            <person name="Kalkreuter E."/>
            <person name="Kautsar S.A."/>
            <person name="Yang D."/>
            <person name="Bader C.D."/>
            <person name="Teijaro C.N."/>
            <person name="Fluegel L."/>
            <person name="Davis C.M."/>
            <person name="Simpson J.R."/>
            <person name="Lauterbach L."/>
            <person name="Steele A.D."/>
            <person name="Gui C."/>
            <person name="Meng S."/>
            <person name="Li G."/>
            <person name="Viehrig K."/>
            <person name="Ye F."/>
            <person name="Su P."/>
            <person name="Kiefer A.F."/>
            <person name="Nichols A."/>
            <person name="Cepeda A.J."/>
            <person name="Yan W."/>
            <person name="Fan B."/>
            <person name="Jiang Y."/>
            <person name="Adhikari A."/>
            <person name="Zheng C.-J."/>
            <person name="Schuster L."/>
            <person name="Cowan T.M."/>
            <person name="Smanski M.J."/>
            <person name="Chevrette M.G."/>
            <person name="De Carvalho L.P.S."/>
            <person name="Shen B."/>
        </authorList>
    </citation>
    <scope>NUCLEOTIDE SEQUENCE [LARGE SCALE GENOMIC DNA]</scope>
    <source>
        <strain evidence="3 4">NPDC007147</strain>
    </source>
</reference>
<dbReference type="PANTHER" id="PTHR33164">
    <property type="entry name" value="TRANSCRIPTIONAL REGULATOR, MARR FAMILY"/>
    <property type="match status" value="1"/>
</dbReference>
<evidence type="ECO:0000256" key="1">
    <source>
        <dbReference type="SAM" id="MobiDB-lite"/>
    </source>
</evidence>
<dbReference type="InterPro" id="IPR036388">
    <property type="entry name" value="WH-like_DNA-bd_sf"/>
</dbReference>
<accession>A0ABW6KX60</accession>
<organism evidence="3 4">
    <name type="scientific">Streptomyces kebangsaanensis</name>
    <dbReference type="NCBI Taxonomy" id="864058"/>
    <lineage>
        <taxon>Bacteria</taxon>
        <taxon>Bacillati</taxon>
        <taxon>Actinomycetota</taxon>
        <taxon>Actinomycetes</taxon>
        <taxon>Kitasatosporales</taxon>
        <taxon>Streptomycetaceae</taxon>
        <taxon>Streptomyces</taxon>
    </lineage>
</organism>
<feature type="domain" description="HTH marR-type" evidence="2">
    <location>
        <begin position="32"/>
        <end position="163"/>
    </location>
</feature>
<protein>
    <submittedName>
        <fullName evidence="3">MarR family winged helix-turn-helix transcriptional regulator</fullName>
    </submittedName>
</protein>
<evidence type="ECO:0000259" key="2">
    <source>
        <dbReference type="PROSITE" id="PS50995"/>
    </source>
</evidence>
<dbReference type="SUPFAM" id="SSF46785">
    <property type="entry name" value="Winged helix' DNA-binding domain"/>
    <property type="match status" value="1"/>
</dbReference>
<comment type="caution">
    <text evidence="3">The sequence shown here is derived from an EMBL/GenBank/DDBJ whole genome shotgun (WGS) entry which is preliminary data.</text>
</comment>
<dbReference type="PRINTS" id="PR00598">
    <property type="entry name" value="HTHMARR"/>
</dbReference>
<keyword evidence="4" id="KW-1185">Reference proteome</keyword>
<dbReference type="Proteomes" id="UP001601197">
    <property type="component" value="Unassembled WGS sequence"/>
</dbReference>
<dbReference type="PANTHER" id="PTHR33164:SF99">
    <property type="entry name" value="MARR FAMILY REGULATORY PROTEIN"/>
    <property type="match status" value="1"/>
</dbReference>